<reference evidence="1" key="1">
    <citation type="submission" date="2020-04" db="EMBL/GenBank/DDBJ databases">
        <authorList>
            <person name="Alioto T."/>
            <person name="Alioto T."/>
            <person name="Gomez Garrido J."/>
        </authorList>
    </citation>
    <scope>NUCLEOTIDE SEQUENCE</scope>
    <source>
        <strain evidence="1">A484AB</strain>
    </source>
</reference>
<name>A0A7D9E1S5_PARCT</name>
<feature type="non-terminal residue" evidence="1">
    <location>
        <position position="1"/>
    </location>
</feature>
<gene>
    <name evidence="1" type="ORF">PACLA_8A027854</name>
</gene>
<evidence type="ECO:0000313" key="1">
    <source>
        <dbReference type="EMBL" id="CAB3997817.1"/>
    </source>
</evidence>
<dbReference type="EMBL" id="CACRXK020003196">
    <property type="protein sequence ID" value="CAB3997817.1"/>
    <property type="molecule type" value="Genomic_DNA"/>
</dbReference>
<sequence length="132" mass="15231">IRLIIGDNTFSRIRTETVCKGEQGDPIVEETSFGEKTVGYKRTANEIKGRRGQLNYRNMGVKFYVLLNFYFTFLCDMNEIENTIKSEIHRKNILMTPLVPNPARHESISQILVMQKRHITAACSAFVMDNEK</sequence>
<keyword evidence="2" id="KW-1185">Reference proteome</keyword>
<comment type="caution">
    <text evidence="1">The sequence shown here is derived from an EMBL/GenBank/DDBJ whole genome shotgun (WGS) entry which is preliminary data.</text>
</comment>
<dbReference type="Proteomes" id="UP001152795">
    <property type="component" value="Unassembled WGS sequence"/>
</dbReference>
<feature type="non-terminal residue" evidence="1">
    <location>
        <position position="132"/>
    </location>
</feature>
<organism evidence="1 2">
    <name type="scientific">Paramuricea clavata</name>
    <name type="common">Red gorgonian</name>
    <name type="synonym">Violescent sea-whip</name>
    <dbReference type="NCBI Taxonomy" id="317549"/>
    <lineage>
        <taxon>Eukaryota</taxon>
        <taxon>Metazoa</taxon>
        <taxon>Cnidaria</taxon>
        <taxon>Anthozoa</taxon>
        <taxon>Octocorallia</taxon>
        <taxon>Malacalcyonacea</taxon>
        <taxon>Plexauridae</taxon>
        <taxon>Paramuricea</taxon>
    </lineage>
</organism>
<dbReference type="AlphaFoldDB" id="A0A7D9E1S5"/>
<protein>
    <submittedName>
        <fullName evidence="1">Uncharacterized protein</fullName>
    </submittedName>
</protein>
<accession>A0A7D9E1S5</accession>
<proteinExistence type="predicted"/>
<evidence type="ECO:0000313" key="2">
    <source>
        <dbReference type="Proteomes" id="UP001152795"/>
    </source>
</evidence>